<evidence type="ECO:0000256" key="4">
    <source>
        <dbReference type="ARBA" id="ARBA00023004"/>
    </source>
</evidence>
<feature type="non-terminal residue" evidence="6">
    <location>
        <position position="241"/>
    </location>
</feature>
<name>A0AAD3DKU8_9CHLO</name>
<comment type="similarity">
    <text evidence="2">Belongs to the carotenoid oxygenase family.</text>
</comment>
<keyword evidence="4" id="KW-0408">Iron</keyword>
<feature type="region of interest" description="Disordered" evidence="5">
    <location>
        <begin position="174"/>
        <end position="204"/>
    </location>
</feature>
<reference evidence="6 7" key="1">
    <citation type="journal article" date="2021" name="Sci. Rep.">
        <title>Genome sequencing of the multicellular alga Astrephomene provides insights into convergent evolution of germ-soma differentiation.</title>
        <authorList>
            <person name="Yamashita S."/>
            <person name="Yamamoto K."/>
            <person name="Matsuzaki R."/>
            <person name="Suzuki S."/>
            <person name="Yamaguchi H."/>
            <person name="Hirooka S."/>
            <person name="Minakuchi Y."/>
            <person name="Miyagishima S."/>
            <person name="Kawachi M."/>
            <person name="Toyoda A."/>
            <person name="Nozaki H."/>
        </authorList>
    </citation>
    <scope>NUCLEOTIDE SEQUENCE [LARGE SCALE GENOMIC DNA]</scope>
    <source>
        <strain evidence="6 7">NIES-4017</strain>
    </source>
</reference>
<dbReference type="GO" id="GO:0016702">
    <property type="term" value="F:oxidoreductase activity, acting on single donors with incorporation of molecular oxygen, incorporation of two atoms of oxygen"/>
    <property type="evidence" value="ECO:0007669"/>
    <property type="project" value="InterPro"/>
</dbReference>
<feature type="compositionally biased region" description="Basic and acidic residues" evidence="5">
    <location>
        <begin position="116"/>
        <end position="129"/>
    </location>
</feature>
<dbReference type="EMBL" id="BMAR01000003">
    <property type="protein sequence ID" value="GFR42297.1"/>
    <property type="molecule type" value="Genomic_DNA"/>
</dbReference>
<feature type="region of interest" description="Disordered" evidence="5">
    <location>
        <begin position="1"/>
        <end position="129"/>
    </location>
</feature>
<comment type="cofactor">
    <cofactor evidence="1">
        <name>Fe(2+)</name>
        <dbReference type="ChEBI" id="CHEBI:29033"/>
    </cofactor>
</comment>
<protein>
    <submittedName>
        <fullName evidence="6">Uncharacterized protein</fullName>
    </submittedName>
</protein>
<evidence type="ECO:0000256" key="5">
    <source>
        <dbReference type="SAM" id="MobiDB-lite"/>
    </source>
</evidence>
<keyword evidence="3" id="KW-0479">Metal-binding</keyword>
<evidence type="ECO:0000256" key="3">
    <source>
        <dbReference type="ARBA" id="ARBA00022723"/>
    </source>
</evidence>
<dbReference type="InterPro" id="IPR004294">
    <property type="entry name" value="Carotenoid_Oase"/>
</dbReference>
<accession>A0AAD3DKU8</accession>
<evidence type="ECO:0000256" key="1">
    <source>
        <dbReference type="ARBA" id="ARBA00001954"/>
    </source>
</evidence>
<dbReference type="Proteomes" id="UP001054857">
    <property type="component" value="Unassembled WGS sequence"/>
</dbReference>
<organism evidence="6 7">
    <name type="scientific">Astrephomene gubernaculifera</name>
    <dbReference type="NCBI Taxonomy" id="47775"/>
    <lineage>
        <taxon>Eukaryota</taxon>
        <taxon>Viridiplantae</taxon>
        <taxon>Chlorophyta</taxon>
        <taxon>core chlorophytes</taxon>
        <taxon>Chlorophyceae</taxon>
        <taxon>CS clade</taxon>
        <taxon>Chlamydomonadales</taxon>
        <taxon>Astrephomenaceae</taxon>
        <taxon>Astrephomene</taxon>
    </lineage>
</organism>
<feature type="compositionally biased region" description="Low complexity" evidence="5">
    <location>
        <begin position="43"/>
        <end position="64"/>
    </location>
</feature>
<evidence type="ECO:0000313" key="6">
    <source>
        <dbReference type="EMBL" id="GFR42297.1"/>
    </source>
</evidence>
<dbReference type="AlphaFoldDB" id="A0AAD3DKU8"/>
<evidence type="ECO:0000313" key="7">
    <source>
        <dbReference type="Proteomes" id="UP001054857"/>
    </source>
</evidence>
<keyword evidence="7" id="KW-1185">Reference proteome</keyword>
<proteinExistence type="inferred from homology"/>
<dbReference type="Pfam" id="PF03055">
    <property type="entry name" value="RPE65"/>
    <property type="match status" value="1"/>
</dbReference>
<sequence length="241" mass="24952">MLYWPKPKAAISASDPPLHSQRLPPGPRSRSTNRRIATPPAAISSSSSKGTGTGTSIKIDTGSGAAPQEPVRRPHAPLAAPASPGVLRTSAPRTSQQPPAKDLGATAHPSKQAARSGKDSKDESNAAAEQQHRAFMDLLSAGFGCEAREEWRGVWLQVTEGALPPELVGSFFRNGPACFPTPQPDSSGRGGNPREGSSSAAAPGASCHPLDCGGLVAVVHLRGDGSALYRAARVRTCEQDA</sequence>
<comment type="caution">
    <text evidence="6">The sequence shown here is derived from an EMBL/GenBank/DDBJ whole genome shotgun (WGS) entry which is preliminary data.</text>
</comment>
<gene>
    <name evidence="6" type="ORF">Agub_g3195</name>
</gene>
<dbReference type="GO" id="GO:0046872">
    <property type="term" value="F:metal ion binding"/>
    <property type="evidence" value="ECO:0007669"/>
    <property type="project" value="UniProtKB-KW"/>
</dbReference>
<evidence type="ECO:0000256" key="2">
    <source>
        <dbReference type="ARBA" id="ARBA00006787"/>
    </source>
</evidence>